<evidence type="ECO:0000313" key="2">
    <source>
        <dbReference type="EMBL" id="KDR23467.1"/>
    </source>
</evidence>
<evidence type="ECO:0000313" key="3">
    <source>
        <dbReference type="Proteomes" id="UP000027135"/>
    </source>
</evidence>
<dbReference type="OMA" id="MDMGFQM"/>
<name>A0A067RI38_ZOONE</name>
<dbReference type="Pfam" id="PF07841">
    <property type="entry name" value="DM4_12"/>
    <property type="match status" value="1"/>
</dbReference>
<dbReference type="SMART" id="SM00718">
    <property type="entry name" value="DM4_12"/>
    <property type="match status" value="1"/>
</dbReference>
<dbReference type="PANTHER" id="PTHR21398:SF6">
    <property type="entry name" value="AGAP007094-PA"/>
    <property type="match status" value="1"/>
</dbReference>
<dbReference type="InterPro" id="IPR006631">
    <property type="entry name" value="DM4_12"/>
</dbReference>
<dbReference type="EMBL" id="KK852460">
    <property type="protein sequence ID" value="KDR23467.1"/>
    <property type="molecule type" value="Genomic_DNA"/>
</dbReference>
<dbReference type="AlphaFoldDB" id="A0A067RI38"/>
<gene>
    <name evidence="2" type="ORF">L798_08669</name>
</gene>
<keyword evidence="3" id="KW-1185">Reference proteome</keyword>
<organism evidence="2 3">
    <name type="scientific">Zootermopsis nevadensis</name>
    <name type="common">Dampwood termite</name>
    <dbReference type="NCBI Taxonomy" id="136037"/>
    <lineage>
        <taxon>Eukaryota</taxon>
        <taxon>Metazoa</taxon>
        <taxon>Ecdysozoa</taxon>
        <taxon>Arthropoda</taxon>
        <taxon>Hexapoda</taxon>
        <taxon>Insecta</taxon>
        <taxon>Pterygota</taxon>
        <taxon>Neoptera</taxon>
        <taxon>Polyneoptera</taxon>
        <taxon>Dictyoptera</taxon>
        <taxon>Blattodea</taxon>
        <taxon>Blattoidea</taxon>
        <taxon>Termitoidae</taxon>
        <taxon>Termopsidae</taxon>
        <taxon>Zootermopsis</taxon>
    </lineage>
</organism>
<accession>A0A067RI38</accession>
<sequence>MMALLAETSNVVIITMFLLVTTRTLSCDVNNGTSSHRERRALVFPTGTVLQLTVGMSTPASIPNRTLALSFGVQMVFSMPTNATLWHTAPEIMGKREISKKALLGVYVPLEAFLEDHGFDGRTCLLKSICEAAHSPFYHEEMHLLEEIMHAVLTPSKDVPPSETHCSDNSYVMQYLPLEKQYLAAECLGKSDGDCGAAYQDCPLSPLDYISQKIYFEIF</sequence>
<keyword evidence="1" id="KW-0732">Signal</keyword>
<reference evidence="2 3" key="1">
    <citation type="journal article" date="2014" name="Nat. Commun.">
        <title>Molecular traces of alternative social organization in a termite genome.</title>
        <authorList>
            <person name="Terrapon N."/>
            <person name="Li C."/>
            <person name="Robertson H.M."/>
            <person name="Ji L."/>
            <person name="Meng X."/>
            <person name="Booth W."/>
            <person name="Chen Z."/>
            <person name="Childers C.P."/>
            <person name="Glastad K.M."/>
            <person name="Gokhale K."/>
            <person name="Gowin J."/>
            <person name="Gronenberg W."/>
            <person name="Hermansen R.A."/>
            <person name="Hu H."/>
            <person name="Hunt B.G."/>
            <person name="Huylmans A.K."/>
            <person name="Khalil S.M."/>
            <person name="Mitchell R.D."/>
            <person name="Munoz-Torres M.C."/>
            <person name="Mustard J.A."/>
            <person name="Pan H."/>
            <person name="Reese J.T."/>
            <person name="Scharf M.E."/>
            <person name="Sun F."/>
            <person name="Vogel H."/>
            <person name="Xiao J."/>
            <person name="Yang W."/>
            <person name="Yang Z."/>
            <person name="Yang Z."/>
            <person name="Zhou J."/>
            <person name="Zhu J."/>
            <person name="Brent C.S."/>
            <person name="Elsik C.G."/>
            <person name="Goodisman M.A."/>
            <person name="Liberles D.A."/>
            <person name="Roe R.M."/>
            <person name="Vargo E.L."/>
            <person name="Vilcinskas A."/>
            <person name="Wang J."/>
            <person name="Bornberg-Bauer E."/>
            <person name="Korb J."/>
            <person name="Zhang G."/>
            <person name="Liebig J."/>
        </authorList>
    </citation>
    <scope>NUCLEOTIDE SEQUENCE [LARGE SCALE GENOMIC DNA]</scope>
    <source>
        <tissue evidence="2">Whole organism</tissue>
    </source>
</reference>
<dbReference type="PANTHER" id="PTHR21398">
    <property type="entry name" value="AGAP007094-PA"/>
    <property type="match status" value="1"/>
</dbReference>
<protein>
    <submittedName>
        <fullName evidence="2">Uncharacterized protein</fullName>
    </submittedName>
</protein>
<proteinExistence type="predicted"/>
<evidence type="ECO:0000256" key="1">
    <source>
        <dbReference type="SAM" id="SignalP"/>
    </source>
</evidence>
<dbReference type="STRING" id="136037.A0A067RI38"/>
<dbReference type="OrthoDB" id="8186940at2759"/>
<feature type="chain" id="PRO_5001645236" evidence="1">
    <location>
        <begin position="27"/>
        <end position="219"/>
    </location>
</feature>
<dbReference type="eggNOG" id="ENOG502SSWW">
    <property type="taxonomic scope" value="Eukaryota"/>
</dbReference>
<dbReference type="Proteomes" id="UP000027135">
    <property type="component" value="Unassembled WGS sequence"/>
</dbReference>
<dbReference type="InParanoid" id="A0A067RI38"/>
<feature type="signal peptide" evidence="1">
    <location>
        <begin position="1"/>
        <end position="26"/>
    </location>
</feature>